<reference evidence="12" key="1">
    <citation type="submission" date="2020-12" db="EMBL/GenBank/DDBJ databases">
        <title>Metabolic potential, ecology and presence of endohyphal bacteria is reflected in genomic diversity of Mucoromycotina.</title>
        <authorList>
            <person name="Muszewska A."/>
            <person name="Okrasinska A."/>
            <person name="Steczkiewicz K."/>
            <person name="Drgas O."/>
            <person name="Orlowska M."/>
            <person name="Perlinska-Lenart U."/>
            <person name="Aleksandrzak-Piekarczyk T."/>
            <person name="Szatraj K."/>
            <person name="Zielenkiewicz U."/>
            <person name="Pilsyk S."/>
            <person name="Malc E."/>
            <person name="Mieczkowski P."/>
            <person name="Kruszewska J.S."/>
            <person name="Biernat P."/>
            <person name="Pawlowska J."/>
        </authorList>
    </citation>
    <scope>NUCLEOTIDE SEQUENCE</scope>
    <source>
        <strain evidence="12">WA0000017839</strain>
    </source>
</reference>
<dbReference type="Gene3D" id="1.25.40.20">
    <property type="entry name" value="Ankyrin repeat-containing domain"/>
    <property type="match status" value="1"/>
</dbReference>
<dbReference type="Pfam" id="PF00293">
    <property type="entry name" value="NUDIX"/>
    <property type="match status" value="1"/>
</dbReference>
<evidence type="ECO:0000256" key="1">
    <source>
        <dbReference type="ARBA" id="ARBA00001946"/>
    </source>
</evidence>
<proteinExistence type="inferred from homology"/>
<dbReference type="CDD" id="cd03429">
    <property type="entry name" value="NUDIX_NADH_pyrophosphatase_Nudt13"/>
    <property type="match status" value="1"/>
</dbReference>
<dbReference type="GO" id="GO:0035529">
    <property type="term" value="F:NADH pyrophosphatase activity"/>
    <property type="evidence" value="ECO:0007669"/>
    <property type="project" value="TreeGrafter"/>
</dbReference>
<evidence type="ECO:0000256" key="2">
    <source>
        <dbReference type="ARBA" id="ARBA00001947"/>
    </source>
</evidence>
<dbReference type="GO" id="GO:0046872">
    <property type="term" value="F:metal ion binding"/>
    <property type="evidence" value="ECO:0007669"/>
    <property type="project" value="UniProtKB-KW"/>
</dbReference>
<dbReference type="EMBL" id="JAEPRD010000014">
    <property type="protein sequence ID" value="KAG2209695.1"/>
    <property type="molecule type" value="Genomic_DNA"/>
</dbReference>
<dbReference type="InterPro" id="IPR020084">
    <property type="entry name" value="NUDIX_hydrolase_CS"/>
</dbReference>
<evidence type="ECO:0000256" key="3">
    <source>
        <dbReference type="ARBA" id="ARBA00009595"/>
    </source>
</evidence>
<accession>A0A8H7RFT8</accession>
<evidence type="ECO:0000313" key="13">
    <source>
        <dbReference type="Proteomes" id="UP000603453"/>
    </source>
</evidence>
<organism evidence="12 13">
    <name type="scientific">Mucor saturninus</name>
    <dbReference type="NCBI Taxonomy" id="64648"/>
    <lineage>
        <taxon>Eukaryota</taxon>
        <taxon>Fungi</taxon>
        <taxon>Fungi incertae sedis</taxon>
        <taxon>Mucoromycota</taxon>
        <taxon>Mucoromycotina</taxon>
        <taxon>Mucoromycetes</taxon>
        <taxon>Mucorales</taxon>
        <taxon>Mucorineae</taxon>
        <taxon>Mucoraceae</taxon>
        <taxon>Mucor</taxon>
    </lineage>
</organism>
<evidence type="ECO:0000313" key="12">
    <source>
        <dbReference type="EMBL" id="KAG2209695.1"/>
    </source>
</evidence>
<dbReference type="SUPFAM" id="SSF55811">
    <property type="entry name" value="Nudix"/>
    <property type="match status" value="1"/>
</dbReference>
<comment type="similarity">
    <text evidence="3">Belongs to the Nudix hydrolase family. NudC subfamily.</text>
</comment>
<evidence type="ECO:0000256" key="5">
    <source>
        <dbReference type="ARBA" id="ARBA00022723"/>
    </source>
</evidence>
<sequence>MSSNHSNLFEAAAAGDIDYLQKNKSQINDKNERGWTALHFAARFGQLEAAEFLQKNGADLSMTNGEGKTASQVAIFWGNDKIAKLLTPHVEEKATTHTNPLFPDNYTAAITIYGWNRGKPEFLSALARSPRSNYIVLNKLQALYNTEGGIHYIKYNQVFSAVDRVYTDCGFNNANTDTILVFLGIDESEGQGAEGQAYWALDLTPTGVHQAEYTQLIAGFESSTLEFAPTLPRAFIMDKSVSSIIAQAAAMVDWNTRNAYCSACGKRTVLEEAGHKRSCISDPEQTIKCISHTGVQNFAYPRTDAVVIVCIIHPNGDKILLGRNKRWPNKMFSCISGFIEAAETLEEAVRREAFEETGIIVDRVAYHSSQPWPFPNSLMLGFLAEAVSTEINTDLDQELESAVWYTRAEVIAALNKDPDASFSMAPKGSLASTLVHSWINDKKWYPNAKM</sequence>
<keyword evidence="5" id="KW-0479">Metal-binding</keyword>
<dbReference type="EC" id="3.6.1.22" evidence="4"/>
<keyword evidence="7" id="KW-0460">Magnesium</keyword>
<feature type="repeat" description="ANK" evidence="10">
    <location>
        <begin position="33"/>
        <end position="65"/>
    </location>
</feature>
<comment type="cofactor">
    <cofactor evidence="2">
        <name>Zn(2+)</name>
        <dbReference type="ChEBI" id="CHEBI:29105"/>
    </cofactor>
</comment>
<keyword evidence="10" id="KW-0040">ANK repeat</keyword>
<comment type="cofactor">
    <cofactor evidence="1">
        <name>Mg(2+)</name>
        <dbReference type="ChEBI" id="CHEBI:18420"/>
    </cofactor>
</comment>
<dbReference type="PROSITE" id="PS50088">
    <property type="entry name" value="ANK_REPEAT"/>
    <property type="match status" value="1"/>
</dbReference>
<evidence type="ECO:0000256" key="7">
    <source>
        <dbReference type="ARBA" id="ARBA00022842"/>
    </source>
</evidence>
<keyword evidence="13" id="KW-1185">Reference proteome</keyword>
<dbReference type="Gene3D" id="3.90.79.20">
    <property type="match status" value="1"/>
</dbReference>
<dbReference type="GO" id="GO:0006742">
    <property type="term" value="P:NADP+ catabolic process"/>
    <property type="evidence" value="ECO:0007669"/>
    <property type="project" value="TreeGrafter"/>
</dbReference>
<dbReference type="Pfam" id="PF12796">
    <property type="entry name" value="Ank_2"/>
    <property type="match status" value="1"/>
</dbReference>
<dbReference type="GO" id="GO:0005777">
    <property type="term" value="C:peroxisome"/>
    <property type="evidence" value="ECO:0007669"/>
    <property type="project" value="TreeGrafter"/>
</dbReference>
<dbReference type="OrthoDB" id="10249612at2759"/>
<keyword evidence="6" id="KW-0378">Hydrolase</keyword>
<evidence type="ECO:0000256" key="8">
    <source>
        <dbReference type="ARBA" id="ARBA00023027"/>
    </source>
</evidence>
<dbReference type="PROSITE" id="PS00893">
    <property type="entry name" value="NUDIX_BOX"/>
    <property type="match status" value="1"/>
</dbReference>
<name>A0A8H7RFT8_9FUNG</name>
<dbReference type="SMART" id="SM00248">
    <property type="entry name" value="ANK"/>
    <property type="match status" value="2"/>
</dbReference>
<dbReference type="PANTHER" id="PTHR42904:SF6">
    <property type="entry name" value="NAD-CAPPED RNA HYDROLASE NUDT12"/>
    <property type="match status" value="1"/>
</dbReference>
<gene>
    <name evidence="12" type="ORF">INT47_001841</name>
</gene>
<dbReference type="InterPro" id="IPR015797">
    <property type="entry name" value="NUDIX_hydrolase-like_dom_sf"/>
</dbReference>
<dbReference type="InterPro" id="IPR000086">
    <property type="entry name" value="NUDIX_hydrolase_dom"/>
</dbReference>
<dbReference type="InterPro" id="IPR015376">
    <property type="entry name" value="Znr_NADH_PPase"/>
</dbReference>
<dbReference type="PROSITE" id="PS50297">
    <property type="entry name" value="ANK_REP_REGION"/>
    <property type="match status" value="1"/>
</dbReference>
<dbReference type="Gene3D" id="3.90.79.10">
    <property type="entry name" value="Nucleoside Triphosphate Pyrophosphohydrolase"/>
    <property type="match status" value="1"/>
</dbReference>
<dbReference type="AlphaFoldDB" id="A0A8H7RFT8"/>
<evidence type="ECO:0000256" key="10">
    <source>
        <dbReference type="PROSITE-ProRule" id="PRU00023"/>
    </source>
</evidence>
<evidence type="ECO:0000259" key="11">
    <source>
        <dbReference type="PROSITE" id="PS51462"/>
    </source>
</evidence>
<dbReference type="SUPFAM" id="SSF48403">
    <property type="entry name" value="Ankyrin repeat"/>
    <property type="match status" value="1"/>
</dbReference>
<dbReference type="InterPro" id="IPR002110">
    <property type="entry name" value="Ankyrin_rpt"/>
</dbReference>
<dbReference type="GO" id="GO:0019677">
    <property type="term" value="P:NAD+ catabolic process"/>
    <property type="evidence" value="ECO:0007669"/>
    <property type="project" value="TreeGrafter"/>
</dbReference>
<keyword evidence="8" id="KW-0520">NAD</keyword>
<dbReference type="GO" id="GO:0005829">
    <property type="term" value="C:cytosol"/>
    <property type="evidence" value="ECO:0007669"/>
    <property type="project" value="TreeGrafter"/>
</dbReference>
<dbReference type="PANTHER" id="PTHR42904">
    <property type="entry name" value="NUDIX HYDROLASE, NUDC SUBFAMILY"/>
    <property type="match status" value="1"/>
</dbReference>
<protein>
    <recommendedName>
        <fullName evidence="4">NAD(+) diphosphatase</fullName>
        <ecNumber evidence="4">3.6.1.22</ecNumber>
    </recommendedName>
</protein>
<dbReference type="Proteomes" id="UP000603453">
    <property type="component" value="Unassembled WGS sequence"/>
</dbReference>
<dbReference type="InterPro" id="IPR050241">
    <property type="entry name" value="NAD-cap_RNA_hydrolase_NudC"/>
</dbReference>
<evidence type="ECO:0000256" key="9">
    <source>
        <dbReference type="ARBA" id="ARBA00023679"/>
    </source>
</evidence>
<evidence type="ECO:0000256" key="6">
    <source>
        <dbReference type="ARBA" id="ARBA00022801"/>
    </source>
</evidence>
<evidence type="ECO:0000256" key="4">
    <source>
        <dbReference type="ARBA" id="ARBA00012381"/>
    </source>
</evidence>
<dbReference type="InterPro" id="IPR049734">
    <property type="entry name" value="NudC-like_C"/>
</dbReference>
<comment type="catalytic activity">
    <reaction evidence="9">
        <text>a 5'-end NAD(+)-phospho-ribonucleoside in mRNA + H2O = a 5'-end phospho-adenosine-phospho-ribonucleoside in mRNA + beta-nicotinamide D-ribonucleotide + 2 H(+)</text>
        <dbReference type="Rhea" id="RHEA:60876"/>
        <dbReference type="Rhea" id="RHEA-COMP:15698"/>
        <dbReference type="Rhea" id="RHEA-COMP:15719"/>
        <dbReference type="ChEBI" id="CHEBI:14649"/>
        <dbReference type="ChEBI" id="CHEBI:15377"/>
        <dbReference type="ChEBI" id="CHEBI:15378"/>
        <dbReference type="ChEBI" id="CHEBI:144029"/>
        <dbReference type="ChEBI" id="CHEBI:144051"/>
    </reaction>
    <physiologicalReaction direction="left-to-right" evidence="9">
        <dbReference type="Rhea" id="RHEA:60877"/>
    </physiologicalReaction>
</comment>
<comment type="caution">
    <text evidence="12">The sequence shown here is derived from an EMBL/GenBank/DDBJ whole genome shotgun (WGS) entry which is preliminary data.</text>
</comment>
<dbReference type="PROSITE" id="PS51462">
    <property type="entry name" value="NUDIX"/>
    <property type="match status" value="1"/>
</dbReference>
<dbReference type="InterPro" id="IPR036770">
    <property type="entry name" value="Ankyrin_rpt-contain_sf"/>
</dbReference>
<dbReference type="NCBIfam" id="NF001299">
    <property type="entry name" value="PRK00241.1"/>
    <property type="match status" value="1"/>
</dbReference>
<feature type="domain" description="Nudix hydrolase" evidence="11">
    <location>
        <begin position="301"/>
        <end position="430"/>
    </location>
</feature>
<dbReference type="Pfam" id="PF09297">
    <property type="entry name" value="Zn_ribbon_NUD"/>
    <property type="match status" value="1"/>
</dbReference>